<name>A0A7X5UE09_9GAMM</name>
<gene>
    <name evidence="1" type="ORF">HBF25_20035</name>
</gene>
<dbReference type="AlphaFoldDB" id="A0A7X5UE09"/>
<dbReference type="EMBL" id="JAARLZ010000014">
    <property type="protein sequence ID" value="NII08682.1"/>
    <property type="molecule type" value="Genomic_DNA"/>
</dbReference>
<evidence type="ECO:0000313" key="2">
    <source>
        <dbReference type="Proteomes" id="UP000490980"/>
    </source>
</evidence>
<sequence>MVDACARRSSCLAVSARDLAAVAMQRICRSVPCARPVVAKSFIAFATSVARKARSYSGSVRPLDIGFQGGHEVGVEW</sequence>
<protein>
    <submittedName>
        <fullName evidence="1">Uncharacterized protein</fullName>
    </submittedName>
</protein>
<keyword evidence="2" id="KW-1185">Reference proteome</keyword>
<evidence type="ECO:0000313" key="1">
    <source>
        <dbReference type="EMBL" id="NII08682.1"/>
    </source>
</evidence>
<proteinExistence type="predicted"/>
<organism evidence="1 2">
    <name type="scientific">Luteibacter anthropi</name>
    <dbReference type="NCBI Taxonomy" id="564369"/>
    <lineage>
        <taxon>Bacteria</taxon>
        <taxon>Pseudomonadati</taxon>
        <taxon>Pseudomonadota</taxon>
        <taxon>Gammaproteobacteria</taxon>
        <taxon>Lysobacterales</taxon>
        <taxon>Rhodanobacteraceae</taxon>
        <taxon>Luteibacter</taxon>
    </lineage>
</organism>
<dbReference type="Proteomes" id="UP000490980">
    <property type="component" value="Unassembled WGS sequence"/>
</dbReference>
<accession>A0A7X5UE09</accession>
<reference evidence="1 2" key="1">
    <citation type="submission" date="2020-03" db="EMBL/GenBank/DDBJ databases">
        <authorList>
            <person name="Lai Q."/>
        </authorList>
    </citation>
    <scope>NUCLEOTIDE SEQUENCE [LARGE SCALE GENOMIC DNA]</scope>
    <source>
        <strain evidence="1 2">CCUG 25036</strain>
    </source>
</reference>
<comment type="caution">
    <text evidence="1">The sequence shown here is derived from an EMBL/GenBank/DDBJ whole genome shotgun (WGS) entry which is preliminary data.</text>
</comment>